<gene>
    <name evidence="2" type="ORF">ENR01_00505</name>
</gene>
<name>A0A831Z291_UNCKA</name>
<evidence type="ECO:0000313" key="2">
    <source>
        <dbReference type="EMBL" id="HEX61627.1"/>
    </source>
</evidence>
<dbReference type="AlphaFoldDB" id="A0A831Z291"/>
<keyword evidence="1" id="KW-0472">Membrane</keyword>
<dbReference type="EMBL" id="DSPJ01000012">
    <property type="protein sequence ID" value="HEX61627.1"/>
    <property type="molecule type" value="Genomic_DNA"/>
</dbReference>
<feature type="transmembrane region" description="Helical" evidence="1">
    <location>
        <begin position="55"/>
        <end position="83"/>
    </location>
</feature>
<reference evidence="2" key="1">
    <citation type="journal article" date="2020" name="mSystems">
        <title>Genome- and Community-Level Interaction Insights into Carbon Utilization and Element Cycling Functions of Hydrothermarchaeota in Hydrothermal Sediment.</title>
        <authorList>
            <person name="Zhou Z."/>
            <person name="Liu Y."/>
            <person name="Xu W."/>
            <person name="Pan J."/>
            <person name="Luo Z.H."/>
            <person name="Li M."/>
        </authorList>
    </citation>
    <scope>NUCLEOTIDE SEQUENCE [LARGE SCALE GENOMIC DNA]</scope>
    <source>
        <strain evidence="2">SpSt-361</strain>
    </source>
</reference>
<evidence type="ECO:0000256" key="1">
    <source>
        <dbReference type="SAM" id="Phobius"/>
    </source>
</evidence>
<accession>A0A831Z291</accession>
<organism evidence="2">
    <name type="scientific">candidate division WWE3 bacterium</name>
    <dbReference type="NCBI Taxonomy" id="2053526"/>
    <lineage>
        <taxon>Bacteria</taxon>
        <taxon>Katanobacteria</taxon>
    </lineage>
</organism>
<feature type="transmembrane region" description="Helical" evidence="1">
    <location>
        <begin position="12"/>
        <end position="35"/>
    </location>
</feature>
<sequence length="98" mass="10588">MRIKSSVLRFGAGLLVLVGILAAAVSLLYGVGVLAESWWCAGRGFNFLCSYDVDGFTFWMAVGQGYTSVSVLGLAGAIFWLVFRAARGLGNRFFDPKK</sequence>
<protein>
    <submittedName>
        <fullName evidence="2">Uncharacterized protein</fullName>
    </submittedName>
</protein>
<keyword evidence="1" id="KW-0812">Transmembrane</keyword>
<keyword evidence="1" id="KW-1133">Transmembrane helix</keyword>
<comment type="caution">
    <text evidence="2">The sequence shown here is derived from an EMBL/GenBank/DDBJ whole genome shotgun (WGS) entry which is preliminary data.</text>
</comment>
<proteinExistence type="predicted"/>